<evidence type="ECO:0008006" key="3">
    <source>
        <dbReference type="Google" id="ProtNLM"/>
    </source>
</evidence>
<proteinExistence type="predicted"/>
<evidence type="ECO:0000313" key="2">
    <source>
        <dbReference type="Proteomes" id="UP001568358"/>
    </source>
</evidence>
<reference evidence="1 2" key="1">
    <citation type="submission" date="2024-07" db="EMBL/GenBank/DDBJ databases">
        <title>Active virus-host system and metabolic interactions in a Lokiarchaeon culture.</title>
        <authorList>
            <person name="Ponce Toledo R.I."/>
            <person name="Rodrigues Oliveira T."/>
            <person name="Schleper C."/>
        </authorList>
    </citation>
    <scope>NUCLEOTIDE SEQUENCE [LARGE SCALE GENOMIC DNA]</scope>
    <source>
        <strain evidence="1 2">B35</strain>
    </source>
</reference>
<organism evidence="1 2">
    <name type="scientific">Halodesulfovibrio aestuarii</name>
    <dbReference type="NCBI Taxonomy" id="126333"/>
    <lineage>
        <taxon>Bacteria</taxon>
        <taxon>Pseudomonadati</taxon>
        <taxon>Thermodesulfobacteriota</taxon>
        <taxon>Desulfovibrionia</taxon>
        <taxon>Desulfovibrionales</taxon>
        <taxon>Desulfovibrionaceae</taxon>
        <taxon>Halodesulfovibrio</taxon>
    </lineage>
</organism>
<dbReference type="RefSeq" id="WP_371151206.1">
    <property type="nucleotide sequence ID" value="NZ_JBFSOO010000019.1"/>
</dbReference>
<dbReference type="EMBL" id="JBFSOO010000019">
    <property type="protein sequence ID" value="MEZ6855012.1"/>
    <property type="molecule type" value="Genomic_DNA"/>
</dbReference>
<name>A0ABV4JY53_9BACT</name>
<sequence length="129" mass="14730">MEAIIKQRMSIMKKAVQMHESEGYLKVLEAYDAMWGRIISMENSAPTSLTYVGELVEQFAAECLALTTDDQKVQAKDLYAAFCDWCKARKVESIPSQRKFGGEMILRFHRIKNSTVWYVGVTLQQEQAA</sequence>
<protein>
    <recommendedName>
        <fullName evidence="3">DNA primase/nucleoside triphosphatase C-terminal domain-containing protein</fullName>
    </recommendedName>
</protein>
<keyword evidence="2" id="KW-1185">Reference proteome</keyword>
<gene>
    <name evidence="1" type="ORF">AB2Z07_16170</name>
</gene>
<accession>A0ABV4JY53</accession>
<comment type="caution">
    <text evidence="1">The sequence shown here is derived from an EMBL/GenBank/DDBJ whole genome shotgun (WGS) entry which is preliminary data.</text>
</comment>
<evidence type="ECO:0000313" key="1">
    <source>
        <dbReference type="EMBL" id="MEZ6855012.1"/>
    </source>
</evidence>
<dbReference type="Proteomes" id="UP001568358">
    <property type="component" value="Unassembled WGS sequence"/>
</dbReference>